<dbReference type="AlphaFoldDB" id="A0A2T2NDH0"/>
<reference evidence="2 3" key="1">
    <citation type="journal article" date="2018" name="Front. Microbiol.">
        <title>Genome-Wide Analysis of Corynespora cassiicola Leaf Fall Disease Putative Effectors.</title>
        <authorList>
            <person name="Lopez D."/>
            <person name="Ribeiro S."/>
            <person name="Label P."/>
            <person name="Fumanal B."/>
            <person name="Venisse J.S."/>
            <person name="Kohler A."/>
            <person name="de Oliveira R.R."/>
            <person name="Labutti K."/>
            <person name="Lipzen A."/>
            <person name="Lail K."/>
            <person name="Bauer D."/>
            <person name="Ohm R.A."/>
            <person name="Barry K.W."/>
            <person name="Spatafora J."/>
            <person name="Grigoriev I.V."/>
            <person name="Martin F.M."/>
            <person name="Pujade-Renaud V."/>
        </authorList>
    </citation>
    <scope>NUCLEOTIDE SEQUENCE [LARGE SCALE GENOMIC DNA]</scope>
    <source>
        <strain evidence="2 3">Philippines</strain>
    </source>
</reference>
<proteinExistence type="predicted"/>
<organism evidence="2 3">
    <name type="scientific">Corynespora cassiicola Philippines</name>
    <dbReference type="NCBI Taxonomy" id="1448308"/>
    <lineage>
        <taxon>Eukaryota</taxon>
        <taxon>Fungi</taxon>
        <taxon>Dikarya</taxon>
        <taxon>Ascomycota</taxon>
        <taxon>Pezizomycotina</taxon>
        <taxon>Dothideomycetes</taxon>
        <taxon>Pleosporomycetidae</taxon>
        <taxon>Pleosporales</taxon>
        <taxon>Corynesporascaceae</taxon>
        <taxon>Corynespora</taxon>
    </lineage>
</organism>
<protein>
    <recommendedName>
        <fullName evidence="4">Secreted protein</fullName>
    </recommendedName>
</protein>
<keyword evidence="1" id="KW-0732">Signal</keyword>
<dbReference type="Proteomes" id="UP000240883">
    <property type="component" value="Unassembled WGS sequence"/>
</dbReference>
<evidence type="ECO:0008006" key="4">
    <source>
        <dbReference type="Google" id="ProtNLM"/>
    </source>
</evidence>
<keyword evidence="3" id="KW-1185">Reference proteome</keyword>
<gene>
    <name evidence="2" type="ORF">BS50DRAFT_114516</name>
</gene>
<evidence type="ECO:0000256" key="1">
    <source>
        <dbReference type="SAM" id="SignalP"/>
    </source>
</evidence>
<accession>A0A2T2NDH0</accession>
<sequence>MCEHPALLVSLVWQCAAPLPMECTLDPGDFYRSFGLYKRSALSEAQEVLLCPAVSQLKVNIVSPAVRRVIPRTYLAAEPKRPAREKPGQIQQQCTNCRPKNMCMPSVSRQKRWLDHLGGIRASPKAVSCLLTHESECAMPQSSFRFLHRHFPLGFRSIFRPPSAYVKNFAGCQSRQWLEALPNKGSEVETSMFRWP</sequence>
<feature type="chain" id="PRO_5015721576" description="Secreted protein" evidence="1">
    <location>
        <begin position="19"/>
        <end position="196"/>
    </location>
</feature>
<name>A0A2T2NDH0_CORCC</name>
<dbReference type="EMBL" id="KZ678140">
    <property type="protein sequence ID" value="PSN63484.1"/>
    <property type="molecule type" value="Genomic_DNA"/>
</dbReference>
<feature type="signal peptide" evidence="1">
    <location>
        <begin position="1"/>
        <end position="18"/>
    </location>
</feature>
<evidence type="ECO:0000313" key="3">
    <source>
        <dbReference type="Proteomes" id="UP000240883"/>
    </source>
</evidence>
<evidence type="ECO:0000313" key="2">
    <source>
        <dbReference type="EMBL" id="PSN63484.1"/>
    </source>
</evidence>